<keyword evidence="1" id="KW-1133">Transmembrane helix</keyword>
<name>A0A0V0GPN6_SOLCH</name>
<feature type="transmembrane region" description="Helical" evidence="1">
    <location>
        <begin position="83"/>
        <end position="101"/>
    </location>
</feature>
<accession>A0A0V0GPN6</accession>
<sequence>MCNQNSSKWSTISISIPHKNNNLQYKNMRQNWKFHSSTAVAPIALSFSIMALASSFVTPFFTTAGAFSTNSLASFKPKSVKDLISLITLILAAASNLSSFTSKIV</sequence>
<keyword evidence="1" id="KW-0812">Transmembrane</keyword>
<dbReference type="AlphaFoldDB" id="A0A0V0GPN6"/>
<dbReference type="AntiFam" id="ANF00182">
    <property type="entry name" value="Shadow ORF (opposite rplL)"/>
</dbReference>
<reference evidence="2" key="1">
    <citation type="submission" date="2015-12" db="EMBL/GenBank/DDBJ databases">
        <title>Gene expression during late stages of embryo sac development: a critical building block for successful pollen-pistil interactions.</title>
        <authorList>
            <person name="Liu Y."/>
            <person name="Joly V."/>
            <person name="Sabar M."/>
            <person name="Matton D.P."/>
        </authorList>
    </citation>
    <scope>NUCLEOTIDE SEQUENCE</scope>
</reference>
<protein>
    <submittedName>
        <fullName evidence="2">Putative ovule protein</fullName>
    </submittedName>
</protein>
<evidence type="ECO:0000313" key="2">
    <source>
        <dbReference type="EMBL" id="JAP09174.1"/>
    </source>
</evidence>
<keyword evidence="1" id="KW-0472">Membrane</keyword>
<feature type="non-terminal residue" evidence="2">
    <location>
        <position position="105"/>
    </location>
</feature>
<proteinExistence type="predicted"/>
<organism evidence="2">
    <name type="scientific">Solanum chacoense</name>
    <name type="common">Chaco potato</name>
    <dbReference type="NCBI Taxonomy" id="4108"/>
    <lineage>
        <taxon>Eukaryota</taxon>
        <taxon>Viridiplantae</taxon>
        <taxon>Streptophyta</taxon>
        <taxon>Embryophyta</taxon>
        <taxon>Tracheophyta</taxon>
        <taxon>Spermatophyta</taxon>
        <taxon>Magnoliopsida</taxon>
        <taxon>eudicotyledons</taxon>
        <taxon>Gunneridae</taxon>
        <taxon>Pentapetalae</taxon>
        <taxon>asterids</taxon>
        <taxon>lamiids</taxon>
        <taxon>Solanales</taxon>
        <taxon>Solanaceae</taxon>
        <taxon>Solanoideae</taxon>
        <taxon>Solaneae</taxon>
        <taxon>Solanum</taxon>
    </lineage>
</organism>
<evidence type="ECO:0000256" key="1">
    <source>
        <dbReference type="SAM" id="Phobius"/>
    </source>
</evidence>
<feature type="transmembrane region" description="Helical" evidence="1">
    <location>
        <begin position="39"/>
        <end position="62"/>
    </location>
</feature>
<dbReference type="EMBL" id="GEDG01035508">
    <property type="protein sequence ID" value="JAP09174.1"/>
    <property type="molecule type" value="Transcribed_RNA"/>
</dbReference>